<keyword evidence="1 6" id="KW-0285">Flavoprotein</keyword>
<dbReference type="CDD" id="cd01095">
    <property type="entry name" value="Nitrilotriacetate_monoxgenase"/>
    <property type="match status" value="1"/>
</dbReference>
<feature type="binding site" evidence="6">
    <location>
        <position position="147"/>
    </location>
    <ligand>
        <name>FMN</name>
        <dbReference type="ChEBI" id="CHEBI:58210"/>
    </ligand>
</feature>
<dbReference type="InterPro" id="IPR011251">
    <property type="entry name" value="Luciferase-like_dom"/>
</dbReference>
<evidence type="ECO:0000256" key="3">
    <source>
        <dbReference type="ARBA" id="ARBA00023002"/>
    </source>
</evidence>
<feature type="domain" description="Luciferase-like" evidence="7">
    <location>
        <begin position="23"/>
        <end position="385"/>
    </location>
</feature>
<comment type="caution">
    <text evidence="8">The sequence shown here is derived from an EMBL/GenBank/DDBJ whole genome shotgun (WGS) entry which is preliminary data.</text>
</comment>
<evidence type="ECO:0000313" key="9">
    <source>
        <dbReference type="Proteomes" id="UP000032566"/>
    </source>
</evidence>
<protein>
    <submittedName>
        <fullName evidence="8">Monooxygenase</fullName>
    </submittedName>
</protein>
<keyword evidence="9" id="KW-1185">Reference proteome</keyword>
<evidence type="ECO:0000256" key="2">
    <source>
        <dbReference type="ARBA" id="ARBA00022643"/>
    </source>
</evidence>
<comment type="similarity">
    <text evidence="5">Belongs to the NtaA/SnaA/DszA monooxygenase family.</text>
</comment>
<dbReference type="GO" id="GO:0004497">
    <property type="term" value="F:monooxygenase activity"/>
    <property type="evidence" value="ECO:0007669"/>
    <property type="project" value="UniProtKB-KW"/>
</dbReference>
<dbReference type="InterPro" id="IPR051260">
    <property type="entry name" value="Diverse_substr_monoxygenases"/>
</dbReference>
<dbReference type="SUPFAM" id="SSF51679">
    <property type="entry name" value="Bacterial luciferase-like"/>
    <property type="match status" value="1"/>
</dbReference>
<dbReference type="OrthoDB" id="4505903at2"/>
<feature type="binding site" evidence="6">
    <location>
        <position position="218"/>
    </location>
    <ligand>
        <name>FMN</name>
        <dbReference type="ChEBI" id="CHEBI:58210"/>
    </ligand>
</feature>
<dbReference type="PATRIC" id="fig|80878.5.peg.3174"/>
<dbReference type="PANTHER" id="PTHR30011:SF16">
    <property type="entry name" value="C2H2 FINGER DOMAIN TRANSCRIPTION FACTOR (EUROFUNG)-RELATED"/>
    <property type="match status" value="1"/>
</dbReference>
<dbReference type="Pfam" id="PF00296">
    <property type="entry name" value="Bac_luciferase"/>
    <property type="match status" value="1"/>
</dbReference>
<dbReference type="Proteomes" id="UP000032566">
    <property type="component" value="Unassembled WGS sequence"/>
</dbReference>
<dbReference type="NCBIfam" id="TIGR03860">
    <property type="entry name" value="FMN_nitrolo"/>
    <property type="match status" value="1"/>
</dbReference>
<dbReference type="InterPro" id="IPR036661">
    <property type="entry name" value="Luciferase-like_sf"/>
</dbReference>
<keyword evidence="3" id="KW-0560">Oxidoreductase</keyword>
<dbReference type="GO" id="GO:0016705">
    <property type="term" value="F:oxidoreductase activity, acting on paired donors, with incorporation or reduction of molecular oxygen"/>
    <property type="evidence" value="ECO:0007669"/>
    <property type="project" value="InterPro"/>
</dbReference>
<evidence type="ECO:0000256" key="5">
    <source>
        <dbReference type="ARBA" id="ARBA00033748"/>
    </source>
</evidence>
<dbReference type="EMBL" id="JXYQ01000060">
    <property type="protein sequence ID" value="KJA09520.1"/>
    <property type="molecule type" value="Genomic_DNA"/>
</dbReference>
<evidence type="ECO:0000259" key="7">
    <source>
        <dbReference type="Pfam" id="PF00296"/>
    </source>
</evidence>
<gene>
    <name evidence="8" type="ORF">RP29_16285</name>
</gene>
<proteinExistence type="inferred from homology"/>
<dbReference type="PANTHER" id="PTHR30011">
    <property type="entry name" value="ALKANESULFONATE MONOOXYGENASE-RELATED"/>
    <property type="match status" value="1"/>
</dbReference>
<feature type="binding site" evidence="6">
    <location>
        <position position="143"/>
    </location>
    <ligand>
        <name>FMN</name>
        <dbReference type="ChEBI" id="CHEBI:58210"/>
    </ligand>
</feature>
<evidence type="ECO:0000256" key="1">
    <source>
        <dbReference type="ARBA" id="ARBA00022630"/>
    </source>
</evidence>
<feature type="binding site" evidence="6">
    <location>
        <position position="56"/>
    </location>
    <ligand>
        <name>FMN</name>
        <dbReference type="ChEBI" id="CHEBI:58210"/>
    </ligand>
</feature>
<sequence length="453" mass="49044">MSRQLHLNLFLMARGHHEGAWRHPGANPKALTDLELYVDAARIAENAKFDAVFLADTLVGPENSQLVASGLLEPITLLTALALKTERIGLIGTASTTYSHPYTLARQFATLDHISKGRAGWNIVTSWAPKAGENYGLAENVDHADRYRIAQEFVEAVDALWRSFPASSTVDDAASGQFLDIGQVRPAGYAGQHIRTRGPLNVPGSPQGRPVLVQAGQSEDGRAFAAKWAEAIFTAHGHKESAQAFYADVKSRAVALGRRPQDIVILPGLSAAIGSTEYEAKQVWEELDALTSIQAGLDRLSARFGGHDFSTLPLDRPLTRGDFPDPTQVQASKSRAIGYVETTLREGLTLRQLLQRLAGARGHLAIAGTPEQVADTMEDWFRTGAADGFNVMPPVITQQLGLFASEVVPILRKRSLFRSEYDSSSLRGHFGLEELPLSRRVLSAPASSLAVAA</sequence>
<evidence type="ECO:0000313" key="8">
    <source>
        <dbReference type="EMBL" id="KJA09520.1"/>
    </source>
</evidence>
<dbReference type="InterPro" id="IPR016215">
    <property type="entry name" value="NTA_MOA"/>
</dbReference>
<evidence type="ECO:0000256" key="4">
    <source>
        <dbReference type="ARBA" id="ARBA00023033"/>
    </source>
</evidence>
<feature type="binding site" evidence="6">
    <location>
        <position position="93"/>
    </location>
    <ligand>
        <name>FMN</name>
        <dbReference type="ChEBI" id="CHEBI:58210"/>
    </ligand>
</feature>
<dbReference type="PIRSF" id="PIRSF000337">
    <property type="entry name" value="NTA_MOA"/>
    <property type="match status" value="1"/>
</dbReference>
<accession>A0A0D7K5C9</accession>
<dbReference type="STRING" id="80878.RP29_16285"/>
<evidence type="ECO:0000256" key="6">
    <source>
        <dbReference type="PIRSR" id="PIRSR000337-1"/>
    </source>
</evidence>
<keyword evidence="4 8" id="KW-0503">Monooxygenase</keyword>
<reference evidence="8 9" key="1">
    <citation type="submission" date="2014-12" db="EMBL/GenBank/DDBJ databases">
        <title>Isolation of bacteria from lake water.</title>
        <authorList>
            <person name="Sheng K.-Y."/>
            <person name="Chin P.-S."/>
            <person name="Chan K.-G."/>
            <person name="Tan G.S."/>
        </authorList>
    </citation>
    <scope>NUCLEOTIDE SEQUENCE [LARGE SCALE GENOMIC DNA]</scope>
    <source>
        <strain evidence="8 9">KY4</strain>
    </source>
</reference>
<name>A0A0D7K5C9_9BURK</name>
<organism evidence="8 9">
    <name type="scientific">Acidovorax temperans</name>
    <dbReference type="NCBI Taxonomy" id="80878"/>
    <lineage>
        <taxon>Bacteria</taxon>
        <taxon>Pseudomonadati</taxon>
        <taxon>Pseudomonadota</taxon>
        <taxon>Betaproteobacteria</taxon>
        <taxon>Burkholderiales</taxon>
        <taxon>Comamonadaceae</taxon>
        <taxon>Acidovorax</taxon>
    </lineage>
</organism>
<dbReference type="RefSeq" id="WP_044400907.1">
    <property type="nucleotide sequence ID" value="NZ_JXYQ01000060.1"/>
</dbReference>
<keyword evidence="2 6" id="KW-0288">FMN</keyword>
<dbReference type="Gene3D" id="3.20.20.30">
    <property type="entry name" value="Luciferase-like domain"/>
    <property type="match status" value="1"/>
</dbReference>
<dbReference type="AlphaFoldDB" id="A0A0D7K5C9"/>